<protein>
    <recommendedName>
        <fullName evidence="3">Bacterial virulence factor lipase N-terminal domain-containing protein</fullName>
    </recommendedName>
</protein>
<organism evidence="1 2">
    <name type="scientific">Candidatus Thiodiazotropha taylori</name>
    <dbReference type="NCBI Taxonomy" id="2792791"/>
    <lineage>
        <taxon>Bacteria</taxon>
        <taxon>Pseudomonadati</taxon>
        <taxon>Pseudomonadota</taxon>
        <taxon>Gammaproteobacteria</taxon>
        <taxon>Chromatiales</taxon>
        <taxon>Sedimenticolaceae</taxon>
        <taxon>Candidatus Thiodiazotropha</taxon>
    </lineage>
</organism>
<evidence type="ECO:0008006" key="3">
    <source>
        <dbReference type="Google" id="ProtNLM"/>
    </source>
</evidence>
<dbReference type="AlphaFoldDB" id="A0A944M844"/>
<dbReference type="Gene3D" id="3.40.50.1820">
    <property type="entry name" value="alpha/beta hydrolase"/>
    <property type="match status" value="1"/>
</dbReference>
<name>A0A944M844_9GAMM</name>
<reference evidence="1 2" key="1">
    <citation type="submission" date="2021-05" db="EMBL/GenBank/DDBJ databases">
        <title>Genetic and Functional Diversity in Clade A Lucinid endosymbionts from the Bahamas.</title>
        <authorList>
            <person name="Giani N.M."/>
            <person name="Engel A.S."/>
            <person name="Campbell B.J."/>
        </authorList>
    </citation>
    <scope>NUCLEOTIDE SEQUENCE [LARGE SCALE GENOMIC DNA]</scope>
    <source>
        <strain evidence="1">LUC16012Gg_MoonRockCtena</strain>
    </source>
</reference>
<dbReference type="SUPFAM" id="SSF53474">
    <property type="entry name" value="alpha/beta-Hydrolases"/>
    <property type="match status" value="1"/>
</dbReference>
<dbReference type="InterPro" id="IPR029058">
    <property type="entry name" value="AB_hydrolase_fold"/>
</dbReference>
<proteinExistence type="predicted"/>
<sequence length="674" mass="72573">MQIRFLLILAAFLLPGCQDNGGESTPGESTFVPRFELSSASVNRDLAPYPNDIWLQDPGSSDSILSIPVSDEELPAPIERTMAFLNTLNGFSTTASIRIPFSGVIDVESLVPADPLAPFSSANLLVFDGSSDTLLIPGVAYDIEFGTSDRGDGTVVNIVPLQPLKQNTTYLFYLLSGIRSVEGLAVTADDHFHQLIDAWSRHRSTGDPYLDSVLSDSIAPVLDKADEVLNLNPESIVAAWSVSTQSISDVIEAVARSAQPLSSHLLHSGLTTRDYDETLPGIADIYTGTMETVYYQSRLDPYQSVWLTAQGRYPNRIDPDPIPTETLSIPLLATLPNRDSGHSQPVDGWPVVIFVDGLGGNRTRATLLADRMAAEGFALLSIDQPLHGITDPANPFYQGPGNPSPLNRFGDNERHFYLDQFNNDTGIAGADGIIDNGIQLPGQLINNPLNGRDTLRQSSADLIHLVTSIPEMDLDGDRLPDLDASRIHYAGLSWGAIQGPLLLGINDSVTTATLISPGGSWSELLTDPESLTFGRPLLDRLASQGVTFGTSDFDQWLRDWQTILDPVDDLNFAQTTAALHPLHIIELLGDIVIPNGATERLSLLLDAEPISATRLAAPGETLTGIVRLTEGNHASTVLPTINPAVTAEIHNQIAVFAASGGTRIEIDPTCDCVQ</sequence>
<accession>A0A944M844</accession>
<evidence type="ECO:0000313" key="1">
    <source>
        <dbReference type="EMBL" id="MBT2989166.1"/>
    </source>
</evidence>
<dbReference type="Proteomes" id="UP000770889">
    <property type="component" value="Unassembled WGS sequence"/>
</dbReference>
<gene>
    <name evidence="1" type="ORF">KME65_09400</name>
</gene>
<comment type="caution">
    <text evidence="1">The sequence shown here is derived from an EMBL/GenBank/DDBJ whole genome shotgun (WGS) entry which is preliminary data.</text>
</comment>
<dbReference type="EMBL" id="JAHHGM010000007">
    <property type="protein sequence ID" value="MBT2989166.1"/>
    <property type="molecule type" value="Genomic_DNA"/>
</dbReference>
<evidence type="ECO:0000313" key="2">
    <source>
        <dbReference type="Proteomes" id="UP000770889"/>
    </source>
</evidence>